<dbReference type="InterPro" id="IPR011053">
    <property type="entry name" value="Single_hybrid_motif"/>
</dbReference>
<accession>A0A1M7PFU8</accession>
<organism evidence="3 4">
    <name type="scientific">Roseibium suaedae</name>
    <dbReference type="NCBI Taxonomy" id="735517"/>
    <lineage>
        <taxon>Bacteria</taxon>
        <taxon>Pseudomonadati</taxon>
        <taxon>Pseudomonadota</taxon>
        <taxon>Alphaproteobacteria</taxon>
        <taxon>Hyphomicrobiales</taxon>
        <taxon>Stappiaceae</taxon>
        <taxon>Roseibium</taxon>
    </lineage>
</organism>
<gene>
    <name evidence="3" type="ORF">SAMN05444272_4377</name>
</gene>
<dbReference type="EMBL" id="FRBW01000007">
    <property type="protein sequence ID" value="SHN15582.1"/>
    <property type="molecule type" value="Genomic_DNA"/>
</dbReference>
<reference evidence="3 4" key="1">
    <citation type="submission" date="2016-11" db="EMBL/GenBank/DDBJ databases">
        <authorList>
            <person name="Jaros S."/>
            <person name="Januszkiewicz K."/>
            <person name="Wedrychowicz H."/>
        </authorList>
    </citation>
    <scope>NUCLEOTIDE SEQUENCE [LARGE SCALE GENOMIC DNA]</scope>
    <source>
        <strain evidence="3 4">DSM 22153</strain>
    </source>
</reference>
<name>A0A1M7PFU8_9HYPH</name>
<dbReference type="SUPFAM" id="SSF51230">
    <property type="entry name" value="Single hybrid motif"/>
    <property type="match status" value="1"/>
</dbReference>
<evidence type="ECO:0000256" key="1">
    <source>
        <dbReference type="SAM" id="MobiDB-lite"/>
    </source>
</evidence>
<dbReference type="InterPro" id="IPR000089">
    <property type="entry name" value="Biotin_lipoyl"/>
</dbReference>
<protein>
    <recommendedName>
        <fullName evidence="2">Lipoyl-binding domain-containing protein</fullName>
    </recommendedName>
</protein>
<evidence type="ECO:0000259" key="2">
    <source>
        <dbReference type="Pfam" id="PF00364"/>
    </source>
</evidence>
<keyword evidence="4" id="KW-1185">Reference proteome</keyword>
<dbReference type="AlphaFoldDB" id="A0A1M7PFU8"/>
<dbReference type="Proteomes" id="UP000186002">
    <property type="component" value="Unassembled WGS sequence"/>
</dbReference>
<dbReference type="Gene3D" id="2.40.50.100">
    <property type="match status" value="1"/>
</dbReference>
<evidence type="ECO:0000313" key="3">
    <source>
        <dbReference type="EMBL" id="SHN15582.1"/>
    </source>
</evidence>
<proteinExistence type="predicted"/>
<dbReference type="STRING" id="735517.SAMN05444272_4377"/>
<evidence type="ECO:0000313" key="4">
    <source>
        <dbReference type="Proteomes" id="UP000186002"/>
    </source>
</evidence>
<feature type="domain" description="Lipoyl-binding" evidence="2">
    <location>
        <begin position="38"/>
        <end position="92"/>
    </location>
</feature>
<sequence>MDITTHVIPCCRIVRTNSLARLIDIYSPKGADSYPMTLDQLLVGSGDTVAKGQVLAVLTGPDKAHKIGAPFNGTVTALNIEQGVRLGLRSPLLRMEVMEAEEPAAARQDAPEQAQAKPEPQRPEPQRPGPQKSAPQETAPKSASQAAKSGKSPVRRFAPYGVAAVVLFGLWQLTPNTRFTIMYPEAGFSLPFGIAQDFRRIRIQFQNMSMQVSNWFEASPASKPPLELTCEGLAEQQEKVNFWGANLLDSKSADYETIFDVSVDFSSQKACLAGAFPDEWIGGSFFSPKTEGCYSFTQSGDLITIDRNQTVSVSEGRELGTVRIDYRIGDATLDTAKLTLSYKDQGFIKDELERAQTLDMQCRKK</sequence>
<dbReference type="Pfam" id="PF00364">
    <property type="entry name" value="Biotin_lipoyl"/>
    <property type="match status" value="1"/>
</dbReference>
<feature type="region of interest" description="Disordered" evidence="1">
    <location>
        <begin position="101"/>
        <end position="150"/>
    </location>
</feature>
<feature type="compositionally biased region" description="Low complexity" evidence="1">
    <location>
        <begin position="139"/>
        <end position="150"/>
    </location>
</feature>
<feature type="compositionally biased region" description="Low complexity" evidence="1">
    <location>
        <begin position="103"/>
        <end position="118"/>
    </location>
</feature>